<proteinExistence type="predicted"/>
<dbReference type="Proteomes" id="UP000555103">
    <property type="component" value="Unassembled WGS sequence"/>
</dbReference>
<accession>A0A840CQ62</accession>
<reference evidence="1 2" key="1">
    <citation type="submission" date="2020-08" db="EMBL/GenBank/DDBJ databases">
        <title>Genomic Encyclopedia of Type Strains, Phase IV (KMG-IV): sequencing the most valuable type-strain genomes for metagenomic binning, comparative biology and taxonomic classification.</title>
        <authorList>
            <person name="Goeker M."/>
        </authorList>
    </citation>
    <scope>NUCLEOTIDE SEQUENCE [LARGE SCALE GENOMIC DNA]</scope>
    <source>
        <strain evidence="1 2">DSM 104969</strain>
    </source>
</reference>
<evidence type="ECO:0000313" key="2">
    <source>
        <dbReference type="Proteomes" id="UP000555103"/>
    </source>
</evidence>
<gene>
    <name evidence="1" type="ORF">GGR21_003486</name>
</gene>
<comment type="caution">
    <text evidence="1">The sequence shown here is derived from an EMBL/GenBank/DDBJ whole genome shotgun (WGS) entry which is preliminary data.</text>
</comment>
<name>A0A840CQ62_9BACT</name>
<organism evidence="1 2">
    <name type="scientific">Dysgonomonas hofstadii</name>
    <dbReference type="NCBI Taxonomy" id="637886"/>
    <lineage>
        <taxon>Bacteria</taxon>
        <taxon>Pseudomonadati</taxon>
        <taxon>Bacteroidota</taxon>
        <taxon>Bacteroidia</taxon>
        <taxon>Bacteroidales</taxon>
        <taxon>Dysgonomonadaceae</taxon>
        <taxon>Dysgonomonas</taxon>
    </lineage>
</organism>
<dbReference type="EMBL" id="JACIEP010000015">
    <property type="protein sequence ID" value="MBB4037566.1"/>
    <property type="molecule type" value="Genomic_DNA"/>
</dbReference>
<keyword evidence="2" id="KW-1185">Reference proteome</keyword>
<dbReference type="RefSeq" id="WP_183308409.1">
    <property type="nucleotide sequence ID" value="NZ_JACIEP010000015.1"/>
</dbReference>
<sequence length="335" mass="37877">MKKRLIVLPVFIFFSIVLWGQKKSDFSILIPDITIEGSKYNDLVYIESRPEPQDMGIVYVDMWNGMQRVTLDNPLDEQLRRLVNLVTSGNESKAIAVQMRALYFDLGVNKLRGKGISRLRMSLYKVDNDKYYFLNTIDTLLVDEQKKIRPETSNVITSFIIENLPSDVSDEEEALDMQQVVDIDMYEKNSIPFYMESNLPDGIYYKYQSLKNLTPDEISPVNITKQDDDKIKEAKVADPENSGKEKKLKPEEVYAFILGGEPYIGFEGDFYKASYNEGFWSFKITRKVAGSGFSLGIGVGGGNRSVGGGVGIGIPIGGKKETIDIFIDHLNGDFY</sequence>
<dbReference type="AlphaFoldDB" id="A0A840CQ62"/>
<evidence type="ECO:0000313" key="1">
    <source>
        <dbReference type="EMBL" id="MBB4037566.1"/>
    </source>
</evidence>
<protein>
    <submittedName>
        <fullName evidence="1">Uncharacterized protein</fullName>
    </submittedName>
</protein>